<keyword evidence="2" id="KW-1185">Reference proteome</keyword>
<protein>
    <submittedName>
        <fullName evidence="1">Uncharacterized protein</fullName>
    </submittedName>
</protein>
<reference evidence="1" key="1">
    <citation type="submission" date="2022-10" db="EMBL/GenBank/DDBJ databases">
        <title>The complete genomes of actinobacterial strains from the NBC collection.</title>
        <authorList>
            <person name="Joergensen T.S."/>
            <person name="Alvarez Arevalo M."/>
            <person name="Sterndorff E.B."/>
            <person name="Faurdal D."/>
            <person name="Vuksanovic O."/>
            <person name="Mourched A.-S."/>
            <person name="Charusanti P."/>
            <person name="Shaw S."/>
            <person name="Blin K."/>
            <person name="Weber T."/>
        </authorList>
    </citation>
    <scope>NUCLEOTIDE SEQUENCE</scope>
    <source>
        <strain evidence="1">NBC_01436</strain>
    </source>
</reference>
<evidence type="ECO:0000313" key="1">
    <source>
        <dbReference type="EMBL" id="WUX39771.1"/>
    </source>
</evidence>
<name>A0ABZ1ZM03_STRAQ</name>
<accession>A0ABZ1ZM03</accession>
<proteinExistence type="predicted"/>
<evidence type="ECO:0000313" key="2">
    <source>
        <dbReference type="Proteomes" id="UP001431926"/>
    </source>
</evidence>
<sequence>MLQCTAVTLLPPDAVLRLLATGAGDLADPEPYVLCELGEHDAPHDGPHTEHAAFLRPGRTPDSPAEWFFWTGGGAERLHRTDRAPWCPALLRRLGTDVVRRCAFFDRHTAPHSWDVDDPLGDLIAERLVPDDSPEGGPYP</sequence>
<dbReference type="RefSeq" id="WP_329357953.1">
    <property type="nucleotide sequence ID" value="NZ_CP109490.1"/>
</dbReference>
<gene>
    <name evidence="1" type="ORF">OG367_27760</name>
</gene>
<dbReference type="EMBL" id="CP109491">
    <property type="protein sequence ID" value="WUX39771.1"/>
    <property type="molecule type" value="Genomic_DNA"/>
</dbReference>
<dbReference type="Proteomes" id="UP001431926">
    <property type="component" value="Chromosome"/>
</dbReference>
<organism evidence="1 2">
    <name type="scientific">Streptomyces anulatus</name>
    <name type="common">Streptomyces chrysomallus</name>
    <dbReference type="NCBI Taxonomy" id="1892"/>
    <lineage>
        <taxon>Bacteria</taxon>
        <taxon>Bacillati</taxon>
        <taxon>Actinomycetota</taxon>
        <taxon>Actinomycetes</taxon>
        <taxon>Kitasatosporales</taxon>
        <taxon>Streptomycetaceae</taxon>
        <taxon>Streptomyces</taxon>
    </lineage>
</organism>